<name>A0AAV8USD5_9RHOD</name>
<keyword evidence="14" id="KW-1185">Reference proteome</keyword>
<dbReference type="AlphaFoldDB" id="A0AAV8USD5"/>
<evidence type="ECO:0000256" key="10">
    <source>
        <dbReference type="ARBA" id="ARBA00023014"/>
    </source>
</evidence>
<keyword evidence="10" id="KW-0411">Iron-sulfur</keyword>
<evidence type="ECO:0000256" key="2">
    <source>
        <dbReference type="ARBA" id="ARBA00006521"/>
    </source>
</evidence>
<dbReference type="InterPro" id="IPR051536">
    <property type="entry name" value="UDG_Type-4/5"/>
</dbReference>
<dbReference type="GO" id="GO:0006281">
    <property type="term" value="P:DNA repair"/>
    <property type="evidence" value="ECO:0007669"/>
    <property type="project" value="UniProtKB-KW"/>
</dbReference>
<keyword evidence="11" id="KW-0234">DNA repair</keyword>
<dbReference type="Proteomes" id="UP001157974">
    <property type="component" value="Unassembled WGS sequence"/>
</dbReference>
<dbReference type="SUPFAM" id="SSF52141">
    <property type="entry name" value="Uracil-DNA glycosylase-like"/>
    <property type="match status" value="1"/>
</dbReference>
<dbReference type="SMART" id="SM00986">
    <property type="entry name" value="UDG"/>
    <property type="match status" value="1"/>
</dbReference>
<dbReference type="SMART" id="SM00987">
    <property type="entry name" value="UreE_C"/>
    <property type="match status" value="1"/>
</dbReference>
<keyword evidence="8" id="KW-0378">Hydrolase</keyword>
<evidence type="ECO:0000256" key="7">
    <source>
        <dbReference type="ARBA" id="ARBA00022763"/>
    </source>
</evidence>
<evidence type="ECO:0000256" key="11">
    <source>
        <dbReference type="ARBA" id="ARBA00023204"/>
    </source>
</evidence>
<dbReference type="InterPro" id="IPR005122">
    <property type="entry name" value="Uracil-DNA_glycosylase-like"/>
</dbReference>
<dbReference type="CDD" id="cd10030">
    <property type="entry name" value="UDG-F4_TTUDGA_SPO1dp_like"/>
    <property type="match status" value="1"/>
</dbReference>
<dbReference type="Gene3D" id="3.40.470.10">
    <property type="entry name" value="Uracil-DNA glycosylase-like domain"/>
    <property type="match status" value="1"/>
</dbReference>
<keyword evidence="6" id="KW-0479">Metal-binding</keyword>
<feature type="domain" description="Uracil-DNA glycosylase-like" evidence="12">
    <location>
        <begin position="59"/>
        <end position="212"/>
    </location>
</feature>
<comment type="similarity">
    <text evidence="2">Belongs to the uracil-DNA glycosylase (UDG) superfamily. Type 4 (UDGa) family.</text>
</comment>
<dbReference type="InterPro" id="IPR036895">
    <property type="entry name" value="Uracil-DNA_glycosylase-like_sf"/>
</dbReference>
<evidence type="ECO:0000259" key="12">
    <source>
        <dbReference type="SMART" id="SM00986"/>
    </source>
</evidence>
<evidence type="ECO:0000256" key="5">
    <source>
        <dbReference type="ARBA" id="ARBA00022485"/>
    </source>
</evidence>
<organism evidence="13 14">
    <name type="scientific">Rhodosorus marinus</name>
    <dbReference type="NCBI Taxonomy" id="101924"/>
    <lineage>
        <taxon>Eukaryota</taxon>
        <taxon>Rhodophyta</taxon>
        <taxon>Stylonematophyceae</taxon>
        <taxon>Stylonematales</taxon>
        <taxon>Stylonemataceae</taxon>
        <taxon>Rhodosorus</taxon>
    </lineage>
</organism>
<proteinExistence type="inferred from homology"/>
<comment type="catalytic activity">
    <reaction evidence="1">
        <text>Hydrolyzes single-stranded DNA or mismatched double-stranded DNA and polynucleotides, releasing free uracil.</text>
        <dbReference type="EC" id="3.2.2.27"/>
    </reaction>
</comment>
<dbReference type="EC" id="3.2.2.27" evidence="3"/>
<dbReference type="GO" id="GO:0046872">
    <property type="term" value="F:metal ion binding"/>
    <property type="evidence" value="ECO:0007669"/>
    <property type="project" value="UniProtKB-KW"/>
</dbReference>
<evidence type="ECO:0000313" key="14">
    <source>
        <dbReference type="Proteomes" id="UP001157974"/>
    </source>
</evidence>
<reference evidence="13 14" key="1">
    <citation type="journal article" date="2023" name="Nat. Commun.">
        <title>Origin of minicircular mitochondrial genomes in red algae.</title>
        <authorList>
            <person name="Lee Y."/>
            <person name="Cho C.H."/>
            <person name="Lee Y.M."/>
            <person name="Park S.I."/>
            <person name="Yang J.H."/>
            <person name="West J.A."/>
            <person name="Bhattacharya D."/>
            <person name="Yoon H.S."/>
        </authorList>
    </citation>
    <scope>NUCLEOTIDE SEQUENCE [LARGE SCALE GENOMIC DNA]</scope>
    <source>
        <strain evidence="13 14">CCMP1338</strain>
        <tissue evidence="13">Whole cell</tissue>
    </source>
</reference>
<evidence type="ECO:0000256" key="9">
    <source>
        <dbReference type="ARBA" id="ARBA00023004"/>
    </source>
</evidence>
<protein>
    <recommendedName>
        <fullName evidence="4">Type-4 uracil-DNA glycosylase</fullName>
        <ecNumber evidence="3">3.2.2.27</ecNumber>
    </recommendedName>
</protein>
<dbReference type="NCBIfam" id="TIGR00758">
    <property type="entry name" value="UDG_fam4"/>
    <property type="match status" value="1"/>
</dbReference>
<dbReference type="PANTHER" id="PTHR33693:SF1">
    <property type="entry name" value="TYPE-4 URACIL-DNA GLYCOSYLASE"/>
    <property type="match status" value="1"/>
</dbReference>
<evidence type="ECO:0000256" key="6">
    <source>
        <dbReference type="ARBA" id="ARBA00022723"/>
    </source>
</evidence>
<dbReference type="InterPro" id="IPR005273">
    <property type="entry name" value="Ura-DNA_glyco_family4"/>
</dbReference>
<sequence length="226" mass="26133">MVGFVGLIPVGLERPMRVRRRCETEDALRVRYSTFAELAEAIQSIRDDPLASDGGKIVHYRGNPRAKLMVVGEGPGEQEDIEGKPFVGRSGKLLDRILRSVELDPEEDVYVTNTVKRRPKDNRDPTRDEIEWYLPYLSEEVRLVDPHVIVCSGKVAMTTVLPEVDSRISRVRGQWFNRWDRLVMPVFHPSYLLRNPRWEDGSPKAWTWKDFCKIKRKLNELEGSSE</sequence>
<dbReference type="EMBL" id="JAMWBK010000007">
    <property type="protein sequence ID" value="KAJ8903521.1"/>
    <property type="molecule type" value="Genomic_DNA"/>
</dbReference>
<dbReference type="PANTHER" id="PTHR33693">
    <property type="entry name" value="TYPE-5 URACIL-DNA GLYCOSYLASE"/>
    <property type="match status" value="1"/>
</dbReference>
<evidence type="ECO:0000256" key="8">
    <source>
        <dbReference type="ARBA" id="ARBA00022801"/>
    </source>
</evidence>
<evidence type="ECO:0000256" key="3">
    <source>
        <dbReference type="ARBA" id="ARBA00012030"/>
    </source>
</evidence>
<evidence type="ECO:0000256" key="1">
    <source>
        <dbReference type="ARBA" id="ARBA00001400"/>
    </source>
</evidence>
<comment type="caution">
    <text evidence="13">The sequence shown here is derived from an EMBL/GenBank/DDBJ whole genome shotgun (WGS) entry which is preliminary data.</text>
</comment>
<accession>A0AAV8USD5</accession>
<evidence type="ECO:0000256" key="4">
    <source>
        <dbReference type="ARBA" id="ARBA00019403"/>
    </source>
</evidence>
<keyword evidence="9" id="KW-0408">Iron</keyword>
<evidence type="ECO:0000313" key="13">
    <source>
        <dbReference type="EMBL" id="KAJ8903521.1"/>
    </source>
</evidence>
<keyword evidence="7" id="KW-0227">DNA damage</keyword>
<dbReference type="GO" id="GO:0004844">
    <property type="term" value="F:uracil DNA N-glycosylase activity"/>
    <property type="evidence" value="ECO:0007669"/>
    <property type="project" value="UniProtKB-EC"/>
</dbReference>
<dbReference type="GO" id="GO:0051539">
    <property type="term" value="F:4 iron, 4 sulfur cluster binding"/>
    <property type="evidence" value="ECO:0007669"/>
    <property type="project" value="UniProtKB-KW"/>
</dbReference>
<keyword evidence="5" id="KW-0004">4Fe-4S</keyword>
<gene>
    <name evidence="13" type="ORF">NDN08_004627</name>
</gene>
<dbReference type="Pfam" id="PF03167">
    <property type="entry name" value="UDG"/>
    <property type="match status" value="1"/>
</dbReference>